<accession>A0A7G5XHB1</accession>
<sequence length="483" mass="51717">MKKIICLLVFCSAVLLISAQVDVTNNGTLYITGNTDTISVIGNFTNASSASLTNNGLFYAKQNYTNNQASTPVGTGELTLNGTGAQYISTTSTSPFYKLTINKPSGLATLASAVTINNTLTFTAGKLSLDNYDMTMANSAAISGAGTNTYLIAVGSGVLKQQIAALGSKAFPVGTSAAYTPITISLAMFSTTDVFNVRMLPAVYVNGTTGNTMSSNSVNTTWMVSETVNGGSNASLTCQWPASLELTGFNRVFSRLAHYTSSAWDYGLMNIMASGSNPYTVTRAGFTSFSPFAVTMMMAILPTGTLEIIGKNKENENLINWSTSSEQSTAYFAVEASLNGTDFTEAGRVVAAGNSNNVSTYNFVHREINQHSYYYRIKQVDADGKITYSKTIRINVAALRAATLYPNPVKDKTTISFSLQQSSSITANIINVSGLLIKTIGQRYTKGDHKMHLDLSMLPAGSYNLQLKDDIGNVQTFQFIKTN</sequence>
<feature type="chain" id="PRO_5028965394" evidence="1">
    <location>
        <begin position="22"/>
        <end position="483"/>
    </location>
</feature>
<evidence type="ECO:0000313" key="3">
    <source>
        <dbReference type="EMBL" id="QNA44864.1"/>
    </source>
</evidence>
<dbReference type="Proteomes" id="UP000515344">
    <property type="component" value="Chromosome"/>
</dbReference>
<dbReference type="InterPro" id="IPR013783">
    <property type="entry name" value="Ig-like_fold"/>
</dbReference>
<evidence type="ECO:0000259" key="2">
    <source>
        <dbReference type="Pfam" id="PF18962"/>
    </source>
</evidence>
<name>A0A7G5XHB1_9BACT</name>
<feature type="domain" description="Secretion system C-terminal sorting" evidence="2">
    <location>
        <begin position="404"/>
        <end position="474"/>
    </location>
</feature>
<proteinExistence type="predicted"/>
<feature type="signal peptide" evidence="1">
    <location>
        <begin position="1"/>
        <end position="21"/>
    </location>
</feature>
<protein>
    <submittedName>
        <fullName evidence="3">T9SS type A sorting domain-containing protein</fullName>
    </submittedName>
</protein>
<evidence type="ECO:0000313" key="4">
    <source>
        <dbReference type="Proteomes" id="UP000515344"/>
    </source>
</evidence>
<dbReference type="EMBL" id="CP060007">
    <property type="protein sequence ID" value="QNA44864.1"/>
    <property type="molecule type" value="Genomic_DNA"/>
</dbReference>
<dbReference type="RefSeq" id="WP_182803418.1">
    <property type="nucleotide sequence ID" value="NZ_CP060007.1"/>
</dbReference>
<evidence type="ECO:0000256" key="1">
    <source>
        <dbReference type="SAM" id="SignalP"/>
    </source>
</evidence>
<dbReference type="Gene3D" id="2.60.40.10">
    <property type="entry name" value="Immunoglobulins"/>
    <property type="match status" value="1"/>
</dbReference>
<dbReference type="Pfam" id="PF18962">
    <property type="entry name" value="Por_Secre_tail"/>
    <property type="match status" value="1"/>
</dbReference>
<reference evidence="4" key="1">
    <citation type="submission" date="2020-08" db="EMBL/GenBank/DDBJ databases">
        <title>Lacibacter sp. S13-6-6 genome sequencing.</title>
        <authorList>
            <person name="Jin L."/>
        </authorList>
    </citation>
    <scope>NUCLEOTIDE SEQUENCE [LARGE SCALE GENOMIC DNA]</scope>
    <source>
        <strain evidence="4">S13-6-6</strain>
    </source>
</reference>
<gene>
    <name evidence="3" type="ORF">H4075_01300</name>
</gene>
<dbReference type="AlphaFoldDB" id="A0A7G5XHB1"/>
<dbReference type="KEGG" id="lacs:H4075_01300"/>
<keyword evidence="4" id="KW-1185">Reference proteome</keyword>
<keyword evidence="1" id="KW-0732">Signal</keyword>
<organism evidence="3 4">
    <name type="scientific">Lacibacter sediminis</name>
    <dbReference type="NCBI Taxonomy" id="2760713"/>
    <lineage>
        <taxon>Bacteria</taxon>
        <taxon>Pseudomonadati</taxon>
        <taxon>Bacteroidota</taxon>
        <taxon>Chitinophagia</taxon>
        <taxon>Chitinophagales</taxon>
        <taxon>Chitinophagaceae</taxon>
        <taxon>Lacibacter</taxon>
    </lineage>
</organism>
<dbReference type="NCBIfam" id="TIGR04183">
    <property type="entry name" value="Por_Secre_tail"/>
    <property type="match status" value="1"/>
</dbReference>
<dbReference type="InterPro" id="IPR026444">
    <property type="entry name" value="Secre_tail"/>
</dbReference>